<proteinExistence type="predicted"/>
<dbReference type="EMBL" id="LN891043">
    <property type="protein sequence ID" value="CUS10551.1"/>
    <property type="molecule type" value="Genomic_DNA"/>
</dbReference>
<evidence type="ECO:0000256" key="1">
    <source>
        <dbReference type="SAM" id="MobiDB-lite"/>
    </source>
</evidence>
<evidence type="ECO:0000313" key="4">
    <source>
        <dbReference type="Proteomes" id="UP001412239"/>
    </source>
</evidence>
<feature type="region of interest" description="Disordered" evidence="1">
    <location>
        <begin position="1"/>
        <end position="32"/>
    </location>
</feature>
<dbReference type="GO" id="GO:0003723">
    <property type="term" value="F:RNA binding"/>
    <property type="evidence" value="ECO:0007669"/>
    <property type="project" value="UniProtKB-KW"/>
</dbReference>
<name>A0A292PUT9_9PEZI</name>
<dbReference type="PANTHER" id="PTHR23079:SF14">
    <property type="entry name" value="RNA-DEPENDENT RNA POLYMERASE"/>
    <property type="match status" value="1"/>
</dbReference>
<keyword evidence="4" id="KW-1185">Reference proteome</keyword>
<feature type="domain" description="RDRP core" evidence="2">
    <location>
        <begin position="841"/>
        <end position="1484"/>
    </location>
</feature>
<feature type="compositionally biased region" description="Basic and acidic residues" evidence="1">
    <location>
        <begin position="243"/>
        <end position="328"/>
    </location>
</feature>
<evidence type="ECO:0000259" key="2">
    <source>
        <dbReference type="Pfam" id="PF05183"/>
    </source>
</evidence>
<dbReference type="PANTHER" id="PTHR23079">
    <property type="entry name" value="RNA-DEPENDENT RNA POLYMERASE"/>
    <property type="match status" value="1"/>
</dbReference>
<dbReference type="Proteomes" id="UP001412239">
    <property type="component" value="Unassembled WGS sequence"/>
</dbReference>
<dbReference type="Pfam" id="PF05183">
    <property type="entry name" value="RdRP"/>
    <property type="match status" value="1"/>
</dbReference>
<evidence type="ECO:0000313" key="3">
    <source>
        <dbReference type="EMBL" id="CUS10551.1"/>
    </source>
</evidence>
<feature type="compositionally biased region" description="Acidic residues" evidence="1">
    <location>
        <begin position="532"/>
        <end position="545"/>
    </location>
</feature>
<feature type="compositionally biased region" description="Basic and acidic residues" evidence="1">
    <location>
        <begin position="596"/>
        <end position="605"/>
    </location>
</feature>
<dbReference type="GO" id="GO:0031380">
    <property type="term" value="C:nuclear RNA-directed RNA polymerase complex"/>
    <property type="evidence" value="ECO:0007669"/>
    <property type="project" value="TreeGrafter"/>
</dbReference>
<gene>
    <name evidence="3" type="ORF">GSTUAT00005305001</name>
</gene>
<accession>A0A292PUT9</accession>
<feature type="compositionally biased region" description="Low complexity" evidence="1">
    <location>
        <begin position="466"/>
        <end position="481"/>
    </location>
</feature>
<feature type="compositionally biased region" description="Basic and acidic residues" evidence="1">
    <location>
        <begin position="493"/>
        <end position="509"/>
    </location>
</feature>
<feature type="compositionally biased region" description="Acidic residues" evidence="1">
    <location>
        <begin position="372"/>
        <end position="381"/>
    </location>
</feature>
<sequence>MTPPRAQLAPASAPRGPLAAVRMSSQEESGGTELGRRLLILNKVYGFHTNSKQPRPKGSGTRSGGPVISPWIRKLDALLKFSLKDADDSFLLLRQVVRERGISRDEKPGPDVRIELERAYESILDDKLAGFRDRDESVVDLFGIGPGGSPGGEPSVWPSDDRYEAKRVTQDLATLNLASNRNREDIVFKGREKSRCGEVISMESMAASRERKSSKVAQSSPHQGPNQRQRQRKGRPPAEVVPGEEHSPPEWPRSRESQRGLEKPKKVQRAEQAQHRYGMEATENKQKALRRERQRHGEGEGEGGGRYRLHQEIREEEREWLRQEEQERGPPLLRDGLGDPCLGARERSRRRRGGPPEGQLGTVQNPTWPVVCEDDGAEPDSDGTFYSASSSVAGSKGKDKVVPSELEDDHGVSGFQVFSLKGHEKRPILLDQGRRKEIRAPVKPTRRSGYSNASGGYSEPFRRSLDSSSLSSFGSSIFTRSMTAEGFPSSRDGTFRSEITDYDSFHGGKGDSSPYHSDTDRYDSPGQVTDNPTEDDRTDIDEPEEYQPHYPQEEVTRRLQAQPPRRKQKSASRRQAERFRHTPLSPIPQSAVASEPSERGERERVGSVGFSGEKPLGPELLQAAEEIGDIHWDFVAQQEAEQSPDGMSDRGGNWRRASPQVVPDASQRPCPGPGEQGHPEDKVGKGGGEGVDDEGGSEYGADAAFEAGLLGLVLPEPEEAMNGGRQNEPVKDIEHPLHTLPFQVQYEATRVALSNGVSASNSDISDSVHNCCDDLFAANTYAEVLGIMKRHCPGVAMLEKSAESTWRGYKGRTGWTDRLYMTGRVSLKDPRARKLEDIDFDIRLNPLSKSKGNRFFNRFGSDRFLTLRLPDMTGRGQNGSTPGSMVAQRVEDWLVNREVELANRKWRCFYAKEGKSRKRSLEDEKTFVSETFIQVIMFATSGVGIGDDKDEMVRLGFRSLDRKIRQEMSVEDLLRWHIPVEGNEHVTISKFWSRISLGFSTTVPSFTFEPSQVEVVPDMKSAKGEIMNDGCSVVSPKVMQEIRKILDLDETPTAVQARLGGAKGVWMVDTSIDWSSDEISIQVTESQLKYKGDADDQDWARMTLDILHISHEPRPTTINIQLIPILENRGVPFQALKELAEEHLEEDLDELFKVIDKPVELRKWIYDRGGVGAGRISYKGIQATGSMPSTKHEMAILLLESGFLVRSCRVLMDHVRGMIDQYCEDLKEKLHIRIPHSTTLLCVADPTGTLREGEVSLRFSAGFLDPKTLRRNQVITGDILVARNPAHIPSDIQKVKAVDIQSYHSLALRELQDVIVFSTQGDQSLASLLSGGDYDGDKPWVCWEERLVKPFTNSPMSYDEVDAMVAPWFEKSPEKVAGLNPGQPGFFGRFLRIGLQSSFRDSFLGQCTSIWERRCYETNDIADSEALKLAKLCSLLVDAPKQGMSLKPKKIEEIRRKFAGAPIPAYKEKGSRVRVGATHIVDRLLLVADTKVNEKQQAFHDDIGKSEGRRDGDIVELFVREHELAEKDETSALWITLRHLTKQLTLLKQDWTDWVLNKRSGPDEFKAGVPNFLQRYRGIMPPAEQAWDPVVARWIKEGGASFTPWSILRASAAYWCWAGDRALVWYMAGNEICWIKCQKVSMRDSELGPRTMLDEMYAPLITSRKFISAMREGADGDVDEVDMEDGEGI</sequence>
<dbReference type="InterPro" id="IPR057596">
    <property type="entry name" value="RDRP_core"/>
</dbReference>
<reference evidence="3" key="1">
    <citation type="submission" date="2015-10" db="EMBL/GenBank/DDBJ databases">
        <authorList>
            <person name="Regsiter A."/>
            <person name="william w."/>
        </authorList>
    </citation>
    <scope>NUCLEOTIDE SEQUENCE</scope>
    <source>
        <strain evidence="3">Montdore</strain>
    </source>
</reference>
<protein>
    <recommendedName>
        <fullName evidence="2">RDRP core domain-containing protein</fullName>
    </recommendedName>
</protein>
<organism evidence="3 4">
    <name type="scientific">Tuber aestivum</name>
    <name type="common">summer truffle</name>
    <dbReference type="NCBI Taxonomy" id="59557"/>
    <lineage>
        <taxon>Eukaryota</taxon>
        <taxon>Fungi</taxon>
        <taxon>Dikarya</taxon>
        <taxon>Ascomycota</taxon>
        <taxon>Pezizomycotina</taxon>
        <taxon>Pezizomycetes</taxon>
        <taxon>Pezizales</taxon>
        <taxon>Tuberaceae</taxon>
        <taxon>Tuber</taxon>
    </lineage>
</organism>
<dbReference type="GO" id="GO:0030422">
    <property type="term" value="P:siRNA processing"/>
    <property type="evidence" value="ECO:0007669"/>
    <property type="project" value="TreeGrafter"/>
</dbReference>
<feature type="region of interest" description="Disordered" evidence="1">
    <location>
        <begin position="639"/>
        <end position="699"/>
    </location>
</feature>
<feature type="compositionally biased region" description="Polar residues" evidence="1">
    <location>
        <begin position="215"/>
        <end position="228"/>
    </location>
</feature>
<feature type="region of interest" description="Disordered" evidence="1">
    <location>
        <begin position="428"/>
        <end position="616"/>
    </location>
</feature>
<feature type="region of interest" description="Disordered" evidence="1">
    <location>
        <begin position="199"/>
        <end position="407"/>
    </location>
</feature>
<dbReference type="GO" id="GO:0003968">
    <property type="term" value="F:RNA-directed RNA polymerase activity"/>
    <property type="evidence" value="ECO:0007669"/>
    <property type="project" value="UniProtKB-KW"/>
</dbReference>
<dbReference type="InterPro" id="IPR007855">
    <property type="entry name" value="RDRP"/>
</dbReference>
<feature type="compositionally biased region" description="Basic and acidic residues" evidence="1">
    <location>
        <begin position="428"/>
        <end position="440"/>
    </location>
</feature>